<feature type="region of interest" description="Disordered" evidence="1">
    <location>
        <begin position="132"/>
        <end position="155"/>
    </location>
</feature>
<feature type="region of interest" description="Disordered" evidence="1">
    <location>
        <begin position="269"/>
        <end position="289"/>
    </location>
</feature>
<dbReference type="AlphaFoldDB" id="A0A6P6Y7S6"/>
<proteinExistence type="predicted"/>
<dbReference type="Proteomes" id="UP000515146">
    <property type="component" value="Unplaced"/>
</dbReference>
<organism evidence="2 3">
    <name type="scientific">Dermatophagoides pteronyssinus</name>
    <name type="common">European house dust mite</name>
    <dbReference type="NCBI Taxonomy" id="6956"/>
    <lineage>
        <taxon>Eukaryota</taxon>
        <taxon>Metazoa</taxon>
        <taxon>Ecdysozoa</taxon>
        <taxon>Arthropoda</taxon>
        <taxon>Chelicerata</taxon>
        <taxon>Arachnida</taxon>
        <taxon>Acari</taxon>
        <taxon>Acariformes</taxon>
        <taxon>Sarcoptiformes</taxon>
        <taxon>Astigmata</taxon>
        <taxon>Psoroptidia</taxon>
        <taxon>Analgoidea</taxon>
        <taxon>Pyroglyphidae</taxon>
        <taxon>Dermatophagoidinae</taxon>
        <taxon>Dermatophagoides</taxon>
    </lineage>
</organism>
<feature type="compositionally biased region" description="Low complexity" evidence="1">
    <location>
        <begin position="132"/>
        <end position="143"/>
    </location>
</feature>
<reference evidence="3" key="1">
    <citation type="submission" date="2025-08" db="UniProtKB">
        <authorList>
            <consortium name="RefSeq"/>
        </authorList>
    </citation>
    <scope>IDENTIFICATION</scope>
    <source>
        <strain evidence="3">Airmid</strain>
    </source>
</reference>
<dbReference type="OMA" id="PWELAYA"/>
<dbReference type="Gene3D" id="2.20.20.160">
    <property type="match status" value="1"/>
</dbReference>
<dbReference type="OrthoDB" id="6413868at2759"/>
<evidence type="ECO:0000313" key="3">
    <source>
        <dbReference type="RefSeq" id="XP_027201483.1"/>
    </source>
</evidence>
<dbReference type="RefSeq" id="XP_027201483.1">
    <property type="nucleotide sequence ID" value="XM_027345682.1"/>
</dbReference>
<protein>
    <submittedName>
        <fullName evidence="3">Myb-like protein AA</fullName>
    </submittedName>
</protein>
<gene>
    <name evidence="3" type="primary">LOC113795497</name>
</gene>
<evidence type="ECO:0000313" key="2">
    <source>
        <dbReference type="Proteomes" id="UP000515146"/>
    </source>
</evidence>
<evidence type="ECO:0000256" key="1">
    <source>
        <dbReference type="SAM" id="MobiDB-lite"/>
    </source>
</evidence>
<dbReference type="KEGG" id="dpte:113795497"/>
<name>A0A6P6Y7S6_DERPT</name>
<accession>A0A6P6Y7S6</accession>
<feature type="compositionally biased region" description="Low complexity" evidence="1">
    <location>
        <begin position="276"/>
        <end position="286"/>
    </location>
</feature>
<sequence length="474" mass="53711">MKNRIRICSNKKNIWIILSIISIIAIDNVAGKTFFSNGLIKRNDHNHALGSSSGMSRRMKTFLTTLFDRAIEMNNQQQREQQEQQINRYGKWNEFIEEQNLKQQQQHSSLSSTTAIRGQTSIPLTTLTVIPLSSSSSSSSTSINQSVIDETNDPNSPYYISMISSNISGSFNRSNIQKNSSTLQSSSSSSSSSSHSNGFITKLFNYAFSTTAPSRIMLTTKRPLITFINVTNLDEMDYEKQESSSSPYISSKMNQLSETYQLSLLNSADPHSSMLQQQQQQQQQQQSKKRLPECATQQVCSAHYVKSNHTQRLCDCSRDSNFNCDEQLNELNEDHIIDLSRKQEFKTKRNSLEAYTQVKLCENLHNLKPCKTPTDWTIMALQSERTGKAHFVVVCKCPDSASFEGPFTHKHPPYARFPGIRVYGMLCNQGIRKSKHNPKVALEIDLEKGGNEFPEFPWELAYAVINSTATQGFW</sequence>
<dbReference type="CTD" id="39831"/>
<feature type="compositionally biased region" description="Polar residues" evidence="1">
    <location>
        <begin position="144"/>
        <end position="155"/>
    </location>
</feature>
<keyword evidence="2" id="KW-1185">Reference proteome</keyword>
<dbReference type="InParanoid" id="A0A6P6Y7S6"/>